<dbReference type="AlphaFoldDB" id="A0A9X4SBR8"/>
<feature type="signal peptide" evidence="1">
    <location>
        <begin position="1"/>
        <end position="22"/>
    </location>
</feature>
<organism evidence="2 3">
    <name type="scientific">Hydrogenophaga taeniospiralis CCUG 15921</name>
    <dbReference type="NCBI Taxonomy" id="1281780"/>
    <lineage>
        <taxon>Bacteria</taxon>
        <taxon>Pseudomonadati</taxon>
        <taxon>Pseudomonadota</taxon>
        <taxon>Betaproteobacteria</taxon>
        <taxon>Burkholderiales</taxon>
        <taxon>Comamonadaceae</taxon>
        <taxon>Hydrogenophaga</taxon>
    </lineage>
</organism>
<reference evidence="2" key="1">
    <citation type="submission" date="2013-01" db="EMBL/GenBank/DDBJ databases">
        <title>Genome draft of Hydrogenophaga taeniospiralis 2K1.</title>
        <authorList>
            <person name="Gomila M."/>
            <person name="Lalucat J."/>
        </authorList>
    </citation>
    <scope>NUCLEOTIDE SEQUENCE</scope>
    <source>
        <strain evidence="2">CCUG 15921</strain>
    </source>
</reference>
<keyword evidence="1" id="KW-0732">Signal</keyword>
<protein>
    <recommendedName>
        <fullName evidence="4">Porin</fullName>
    </recommendedName>
</protein>
<accession>A0A9X4SBR8</accession>
<sequence>MSHVFKLAALAALCATAAAAHADVAFDANLELDTTYTNAVDAPATNARDSDLSMGGRVEVNVGAKATNGDAFVQGRASLLLKKDGDTATDDMWVQFGNAGMDIKMGRFEAMDLFPLGKDTVVENSGYGGYHANKLRGRFGSDTAHGALGFNAGPARIEVGLVYSKDTDAVRGVRPAVSYTTGPITLRAGVESVKVVGGGDSTNGVGLSMGYALDKDSSLNLNFAKMEDDKSFGVNATFGPAGVGVIMDKGANSAKNTTFYAAYSLPLFGVKGATITPAVSFAKGGTGTDNQFAARVRINYAF</sequence>
<keyword evidence="3" id="KW-1185">Reference proteome</keyword>
<evidence type="ECO:0000256" key="1">
    <source>
        <dbReference type="SAM" id="SignalP"/>
    </source>
</evidence>
<dbReference type="SUPFAM" id="SSF56935">
    <property type="entry name" value="Porins"/>
    <property type="match status" value="1"/>
</dbReference>
<name>A0A9X4SBR8_9BURK</name>
<feature type="chain" id="PRO_5040926354" description="Porin" evidence="1">
    <location>
        <begin position="23"/>
        <end position="302"/>
    </location>
</feature>
<dbReference type="Pfam" id="PF16966">
    <property type="entry name" value="Porin_8"/>
    <property type="match status" value="1"/>
</dbReference>
<dbReference type="InterPro" id="IPR016963">
    <property type="entry name" value="Glycoporin_RafY"/>
</dbReference>
<comment type="caution">
    <text evidence="2">The sequence shown here is derived from an EMBL/GenBank/DDBJ whole genome shotgun (WGS) entry which is preliminary data.</text>
</comment>
<evidence type="ECO:0000313" key="2">
    <source>
        <dbReference type="EMBL" id="MDG5975783.1"/>
    </source>
</evidence>
<dbReference type="RefSeq" id="WP_068166808.1">
    <property type="nucleotide sequence ID" value="NZ_AOGK01000008.1"/>
</dbReference>
<gene>
    <name evidence="2" type="ORF">H010_10996</name>
</gene>
<dbReference type="OrthoDB" id="5622860at2"/>
<evidence type="ECO:0000313" key="3">
    <source>
        <dbReference type="Proteomes" id="UP001152876"/>
    </source>
</evidence>
<evidence type="ECO:0008006" key="4">
    <source>
        <dbReference type="Google" id="ProtNLM"/>
    </source>
</evidence>
<dbReference type="Proteomes" id="UP001152876">
    <property type="component" value="Unassembled WGS sequence"/>
</dbReference>
<proteinExistence type="predicted"/>
<dbReference type="EMBL" id="AOGK01000008">
    <property type="protein sequence ID" value="MDG5975783.1"/>
    <property type="molecule type" value="Genomic_DNA"/>
</dbReference>